<dbReference type="RefSeq" id="WP_134750865.1">
    <property type="nucleotide sequence ID" value="NZ_MYFO02000006.1"/>
</dbReference>
<evidence type="ECO:0000256" key="1">
    <source>
        <dbReference type="SAM" id="Phobius"/>
    </source>
</evidence>
<dbReference type="AlphaFoldDB" id="A0A4Y8Q845"/>
<gene>
    <name evidence="2" type="ORF">B5M42_06255</name>
</gene>
<dbReference type="InterPro" id="IPR009825">
    <property type="entry name" value="ECF_substrate-spec-like"/>
</dbReference>
<organism evidence="2 3">
    <name type="scientific">Paenibacillus athensensis</name>
    <dbReference type="NCBI Taxonomy" id="1967502"/>
    <lineage>
        <taxon>Bacteria</taxon>
        <taxon>Bacillati</taxon>
        <taxon>Bacillota</taxon>
        <taxon>Bacilli</taxon>
        <taxon>Bacillales</taxon>
        <taxon>Paenibacillaceae</taxon>
        <taxon>Paenibacillus</taxon>
    </lineage>
</organism>
<keyword evidence="3" id="KW-1185">Reference proteome</keyword>
<feature type="transmembrane region" description="Helical" evidence="1">
    <location>
        <begin position="88"/>
        <end position="116"/>
    </location>
</feature>
<feature type="transmembrane region" description="Helical" evidence="1">
    <location>
        <begin position="192"/>
        <end position="214"/>
    </location>
</feature>
<dbReference type="GO" id="GO:0016020">
    <property type="term" value="C:membrane"/>
    <property type="evidence" value="ECO:0007669"/>
    <property type="project" value="InterPro"/>
</dbReference>
<dbReference type="Proteomes" id="UP000298246">
    <property type="component" value="Unassembled WGS sequence"/>
</dbReference>
<feature type="transmembrane region" description="Helical" evidence="1">
    <location>
        <begin position="59"/>
        <end position="76"/>
    </location>
</feature>
<protein>
    <submittedName>
        <fullName evidence="2">ECF transporter S component</fullName>
    </submittedName>
</protein>
<dbReference type="InterPro" id="IPR017196">
    <property type="entry name" value="ECF_substrate-spec_UCP037395"/>
</dbReference>
<keyword evidence="1" id="KW-0812">Transmembrane</keyword>
<proteinExistence type="predicted"/>
<dbReference type="Pfam" id="PF07155">
    <property type="entry name" value="ECF-ribofla_trS"/>
    <property type="match status" value="1"/>
</dbReference>
<sequence length="235" mass="25828">MSRHRIAFVAAVALFLVGMGLISTVFDEQYMLISFALVIVALLPFFIRFELRSIQARELVLLALLAAIAAISRVPFAPLPSVQPTSFVIIASALAFGAESGFLIGAVAALVSNMFLGQGPWTPWQMFAWGMIGWSAGLLNVRGRLASHRWALLLFGFGWGLLFGWIMNFWSVTGLLALHDWSAVAAIYAASFYFDLAHALSNVFFLALFARPWLHILARFKRKYGLLSTGASRPG</sequence>
<reference evidence="2 3" key="1">
    <citation type="submission" date="2017-03" db="EMBL/GenBank/DDBJ databases">
        <title>Isolation of Levoglucosan Utilizing Bacteria.</title>
        <authorList>
            <person name="Arya A.S."/>
        </authorList>
    </citation>
    <scope>NUCLEOTIDE SEQUENCE [LARGE SCALE GENOMIC DNA]</scope>
    <source>
        <strain evidence="2 3">MEC069</strain>
    </source>
</reference>
<keyword evidence="1" id="KW-1133">Transmembrane helix</keyword>
<feature type="transmembrane region" description="Helical" evidence="1">
    <location>
        <begin position="30"/>
        <end position="47"/>
    </location>
</feature>
<evidence type="ECO:0000313" key="3">
    <source>
        <dbReference type="Proteomes" id="UP000298246"/>
    </source>
</evidence>
<keyword evidence="1" id="KW-0472">Membrane</keyword>
<dbReference type="EMBL" id="MYFO01000006">
    <property type="protein sequence ID" value="TFE89695.1"/>
    <property type="molecule type" value="Genomic_DNA"/>
</dbReference>
<dbReference type="OrthoDB" id="5198189at2"/>
<dbReference type="PIRSF" id="PIRSF037395">
    <property type="entry name" value="UCP037395_ABCper"/>
    <property type="match status" value="1"/>
</dbReference>
<comment type="caution">
    <text evidence="2">The sequence shown here is derived from an EMBL/GenBank/DDBJ whole genome shotgun (WGS) entry which is preliminary data.</text>
</comment>
<dbReference type="Gene3D" id="1.10.1760.20">
    <property type="match status" value="1"/>
</dbReference>
<feature type="transmembrane region" description="Helical" evidence="1">
    <location>
        <begin position="150"/>
        <end position="172"/>
    </location>
</feature>
<evidence type="ECO:0000313" key="2">
    <source>
        <dbReference type="EMBL" id="TFE89695.1"/>
    </source>
</evidence>
<accession>A0A4Y8Q845</accession>
<name>A0A4Y8Q845_9BACL</name>